<dbReference type="OrthoDB" id="59108at2"/>
<dbReference type="AlphaFoldDB" id="A0A4Q2RLS6"/>
<dbReference type="Gene3D" id="1.10.260.40">
    <property type="entry name" value="lambda repressor-like DNA-binding domains"/>
    <property type="match status" value="1"/>
</dbReference>
<proteinExistence type="predicted"/>
<gene>
    <name evidence="5" type="ORF">EUA06_14220</name>
</gene>
<keyword evidence="6" id="KW-1185">Reference proteome</keyword>
<feature type="domain" description="HTH lacI-type" evidence="4">
    <location>
        <begin position="58"/>
        <end position="113"/>
    </location>
</feature>
<protein>
    <submittedName>
        <fullName evidence="5">LacI family transcriptional regulator</fullName>
    </submittedName>
</protein>
<keyword evidence="1" id="KW-0805">Transcription regulation</keyword>
<dbReference type="SUPFAM" id="SSF47413">
    <property type="entry name" value="lambda repressor-like DNA-binding domains"/>
    <property type="match status" value="1"/>
</dbReference>
<keyword evidence="3" id="KW-0804">Transcription</keyword>
<evidence type="ECO:0000256" key="3">
    <source>
        <dbReference type="ARBA" id="ARBA00023163"/>
    </source>
</evidence>
<dbReference type="InterPro" id="IPR028082">
    <property type="entry name" value="Peripla_BP_I"/>
</dbReference>
<dbReference type="Pfam" id="PF13377">
    <property type="entry name" value="Peripla_BP_3"/>
    <property type="match status" value="1"/>
</dbReference>
<evidence type="ECO:0000256" key="1">
    <source>
        <dbReference type="ARBA" id="ARBA00023015"/>
    </source>
</evidence>
<evidence type="ECO:0000259" key="4">
    <source>
        <dbReference type="PROSITE" id="PS50932"/>
    </source>
</evidence>
<dbReference type="Proteomes" id="UP000291838">
    <property type="component" value="Unassembled WGS sequence"/>
</dbReference>
<keyword evidence="2" id="KW-0238">DNA-binding</keyword>
<reference evidence="5 6" key="1">
    <citation type="submission" date="2019-01" db="EMBL/GenBank/DDBJ databases">
        <title>Novel species of Nocardioides.</title>
        <authorList>
            <person name="Liu Q."/>
            <person name="Xin Y.-H."/>
        </authorList>
    </citation>
    <scope>NUCLEOTIDE SEQUENCE [LARGE SCALE GENOMIC DNA]</scope>
    <source>
        <strain evidence="5 6">HLT3-15</strain>
    </source>
</reference>
<sequence>MRETQLENTSPLRKKVIPTALRAAVSSGTALLGSCGESFRSNRFDANVRAVSGSTRSPTLADVAEAAGVSLSTASLSFSGNKPVSEATRARVLAAAARLGYAGPNPLARNLRQGRSGVVGIAVGPLSTAFRDPAALPMLDAVSEVLGAAGLGLLLMGDDHARLPLDAVIYDICGRETWAAYDDLAAREVPLVVVEGPDWPGTTFVDIDHRAGCAALAAHLHELGHRRVALLTLEPSHPQREREAGVRDVFPDAHVIGACASDLAAAQDLVAAYLATGPDVTAVVCQSDVQAAAVVIEARRLGLAVPDDLSVAGFDGVATPWLDVELTTVVQPLAAKGRAVADAVLRRIDGEDVDDVVLPVELRIGDSTGPAVEPA</sequence>
<name>A0A4Q2RLS6_9ACTN</name>
<dbReference type="InterPro" id="IPR046335">
    <property type="entry name" value="LacI/GalR-like_sensor"/>
</dbReference>
<dbReference type="Pfam" id="PF00356">
    <property type="entry name" value="LacI"/>
    <property type="match status" value="1"/>
</dbReference>
<dbReference type="InterPro" id="IPR010982">
    <property type="entry name" value="Lambda_DNA-bd_dom_sf"/>
</dbReference>
<evidence type="ECO:0000313" key="6">
    <source>
        <dbReference type="Proteomes" id="UP000291838"/>
    </source>
</evidence>
<dbReference type="InterPro" id="IPR000843">
    <property type="entry name" value="HTH_LacI"/>
</dbReference>
<dbReference type="PROSITE" id="PS51257">
    <property type="entry name" value="PROKAR_LIPOPROTEIN"/>
    <property type="match status" value="1"/>
</dbReference>
<dbReference type="SMART" id="SM00354">
    <property type="entry name" value="HTH_LACI"/>
    <property type="match status" value="1"/>
</dbReference>
<accession>A0A4Q2RLS6</accession>
<dbReference type="SUPFAM" id="SSF53822">
    <property type="entry name" value="Periplasmic binding protein-like I"/>
    <property type="match status" value="1"/>
</dbReference>
<evidence type="ECO:0000256" key="2">
    <source>
        <dbReference type="ARBA" id="ARBA00023125"/>
    </source>
</evidence>
<dbReference type="EMBL" id="SDWS01000006">
    <property type="protein sequence ID" value="RYB89750.1"/>
    <property type="molecule type" value="Genomic_DNA"/>
</dbReference>
<dbReference type="PROSITE" id="PS50932">
    <property type="entry name" value="HTH_LACI_2"/>
    <property type="match status" value="1"/>
</dbReference>
<dbReference type="Gene3D" id="3.40.50.2300">
    <property type="match status" value="2"/>
</dbReference>
<organism evidence="5 6">
    <name type="scientific">Nocardioides glacieisoli</name>
    <dbReference type="NCBI Taxonomy" id="1168730"/>
    <lineage>
        <taxon>Bacteria</taxon>
        <taxon>Bacillati</taxon>
        <taxon>Actinomycetota</taxon>
        <taxon>Actinomycetes</taxon>
        <taxon>Propionibacteriales</taxon>
        <taxon>Nocardioidaceae</taxon>
        <taxon>Nocardioides</taxon>
    </lineage>
</organism>
<comment type="caution">
    <text evidence="5">The sequence shown here is derived from an EMBL/GenBank/DDBJ whole genome shotgun (WGS) entry which is preliminary data.</text>
</comment>
<dbReference type="PANTHER" id="PTHR30146:SF138">
    <property type="entry name" value="TRANSCRIPTIONAL REGULATORY PROTEIN"/>
    <property type="match status" value="1"/>
</dbReference>
<dbReference type="GO" id="GO:0000976">
    <property type="term" value="F:transcription cis-regulatory region binding"/>
    <property type="evidence" value="ECO:0007669"/>
    <property type="project" value="TreeGrafter"/>
</dbReference>
<evidence type="ECO:0000313" key="5">
    <source>
        <dbReference type="EMBL" id="RYB89750.1"/>
    </source>
</evidence>
<dbReference type="PANTHER" id="PTHR30146">
    <property type="entry name" value="LACI-RELATED TRANSCRIPTIONAL REPRESSOR"/>
    <property type="match status" value="1"/>
</dbReference>
<dbReference type="GO" id="GO:0003700">
    <property type="term" value="F:DNA-binding transcription factor activity"/>
    <property type="evidence" value="ECO:0007669"/>
    <property type="project" value="TreeGrafter"/>
</dbReference>